<dbReference type="PANTHER" id="PTHR42831:SF1">
    <property type="entry name" value="FE-S PROTEIN MATURATION AUXILIARY FACTOR YITW"/>
    <property type="match status" value="1"/>
</dbReference>
<dbReference type="PANTHER" id="PTHR42831">
    <property type="entry name" value="FE-S PROTEIN MATURATION AUXILIARY FACTOR YITW"/>
    <property type="match status" value="1"/>
</dbReference>
<dbReference type="EMBL" id="VUMX01000010">
    <property type="protein sequence ID" value="MST87018.1"/>
    <property type="molecule type" value="Genomic_DNA"/>
</dbReference>
<evidence type="ECO:0000313" key="4">
    <source>
        <dbReference type="Proteomes" id="UP000438120"/>
    </source>
</evidence>
<dbReference type="AlphaFoldDB" id="A0A6A8ME08"/>
<dbReference type="SUPFAM" id="SSF140683">
    <property type="entry name" value="SP0561-like"/>
    <property type="match status" value="1"/>
</dbReference>
<dbReference type="OrthoDB" id="9805360at2"/>
<feature type="domain" description="MIP18 family-like" evidence="1">
    <location>
        <begin position="11"/>
        <end position="81"/>
    </location>
</feature>
<dbReference type="InterPro" id="IPR038062">
    <property type="entry name" value="ScdA-like_N_sf"/>
</dbReference>
<accession>A0A6A8ME08</accession>
<dbReference type="InterPro" id="IPR002744">
    <property type="entry name" value="MIP18-like"/>
</dbReference>
<dbReference type="Proteomes" id="UP000438120">
    <property type="component" value="Unassembled WGS sequence"/>
</dbReference>
<dbReference type="RefSeq" id="WP_154548362.1">
    <property type="nucleotide sequence ID" value="NZ_VUMX01000010.1"/>
</dbReference>
<evidence type="ECO:0000259" key="1">
    <source>
        <dbReference type="Pfam" id="PF01883"/>
    </source>
</evidence>
<name>A0A6A8ME08_9LACO</name>
<gene>
    <name evidence="3" type="ORF">FYJ62_05045</name>
</gene>
<reference evidence="3 4" key="1">
    <citation type="submission" date="2019-08" db="EMBL/GenBank/DDBJ databases">
        <title>In-depth cultivation of the pig gut microbiome towards novel bacterial diversity and tailored functional studies.</title>
        <authorList>
            <person name="Wylensek D."/>
            <person name="Hitch T.C.A."/>
            <person name="Clavel T."/>
        </authorList>
    </citation>
    <scope>NUCLEOTIDE SEQUENCE [LARGE SCALE GENOMIC DNA]</scope>
    <source>
        <strain evidence="3 4">Bifido-178-WT-2B</strain>
    </source>
</reference>
<organism evidence="3 4">
    <name type="scientific">Lactobacillus porci</name>
    <dbReference type="NCBI Taxonomy" id="2012477"/>
    <lineage>
        <taxon>Bacteria</taxon>
        <taxon>Bacillati</taxon>
        <taxon>Bacillota</taxon>
        <taxon>Bacilli</taxon>
        <taxon>Lactobacillales</taxon>
        <taxon>Lactobacillaceae</taxon>
        <taxon>Lactobacillus</taxon>
    </lineage>
</organism>
<evidence type="ECO:0000259" key="2">
    <source>
        <dbReference type="Pfam" id="PF08984"/>
    </source>
</evidence>
<dbReference type="InterPro" id="IPR015077">
    <property type="entry name" value="DUF1858"/>
</dbReference>
<dbReference type="InterPro" id="IPR052339">
    <property type="entry name" value="Fe-S_Maturation_MIP18"/>
</dbReference>
<feature type="domain" description="DUF1858" evidence="2">
    <location>
        <begin position="121"/>
        <end position="175"/>
    </location>
</feature>
<evidence type="ECO:0000313" key="3">
    <source>
        <dbReference type="EMBL" id="MST87018.1"/>
    </source>
</evidence>
<keyword evidence="4" id="KW-1185">Reference proteome</keyword>
<dbReference type="InterPro" id="IPR034904">
    <property type="entry name" value="FSCA_dom_sf"/>
</dbReference>
<dbReference type="Gene3D" id="1.10.3910.10">
    <property type="entry name" value="SP0561-like"/>
    <property type="match status" value="1"/>
</dbReference>
<dbReference type="Gene3D" id="3.30.300.130">
    <property type="entry name" value="Fe-S cluster assembly (FSCA)"/>
    <property type="match status" value="1"/>
</dbReference>
<dbReference type="SUPFAM" id="SSF117916">
    <property type="entry name" value="Fe-S cluster assembly (FSCA) domain-like"/>
    <property type="match status" value="1"/>
</dbReference>
<dbReference type="Pfam" id="PF01883">
    <property type="entry name" value="FeS_assembly_P"/>
    <property type="match status" value="1"/>
</dbReference>
<dbReference type="Pfam" id="PF08984">
    <property type="entry name" value="DUF1858"/>
    <property type="match status" value="1"/>
</dbReference>
<protein>
    <submittedName>
        <fullName evidence="3">DUF59 domain-containing protein</fullName>
    </submittedName>
</protein>
<comment type="caution">
    <text evidence="3">The sequence shown here is derived from an EMBL/GenBank/DDBJ whole genome shotgun (WGS) entry which is preliminary data.</text>
</comment>
<proteinExistence type="predicted"/>
<sequence length="188" mass="20425">MIADKLSLANQVIEKLQEVEDPELLVDVVNLGLIYGVDITEAGRCTVTMTLTTMGCPLSDYLDQQIKAAVCQVPGITEAAVKLVWYPVWSPARLSASAKAALGISGQEQPAPAAVKKLDTRTPIKTLADRYPSFVDDMAAIGFDRIKQPGMLQTVGRVMNLRLGCQAMGFDLEEVKQLLQAKGYQVQD</sequence>